<name>A0A6M3JNY0_9ZZZZ</name>
<organism evidence="1">
    <name type="scientific">viral metagenome</name>
    <dbReference type="NCBI Taxonomy" id="1070528"/>
    <lineage>
        <taxon>unclassified sequences</taxon>
        <taxon>metagenomes</taxon>
        <taxon>organismal metagenomes</taxon>
    </lineage>
</organism>
<dbReference type="AlphaFoldDB" id="A0A6M3JNY0"/>
<reference evidence="1" key="1">
    <citation type="submission" date="2020-03" db="EMBL/GenBank/DDBJ databases">
        <title>The deep terrestrial virosphere.</title>
        <authorList>
            <person name="Holmfeldt K."/>
            <person name="Nilsson E."/>
            <person name="Simone D."/>
            <person name="Lopez-Fernandez M."/>
            <person name="Wu X."/>
            <person name="de Brujin I."/>
            <person name="Lundin D."/>
            <person name="Andersson A."/>
            <person name="Bertilsson S."/>
            <person name="Dopson M."/>
        </authorList>
    </citation>
    <scope>NUCLEOTIDE SEQUENCE</scope>
    <source>
        <strain evidence="1">MM415A03574</strain>
    </source>
</reference>
<sequence length="48" mass="5955">MDVIEKLEIWLEKQVLKCEREIDKGQPFYWHEAKREAYEQVLEFLKQS</sequence>
<protein>
    <submittedName>
        <fullName evidence="1">Uncharacterized protein</fullName>
    </submittedName>
</protein>
<accession>A0A6M3JNY0</accession>
<proteinExistence type="predicted"/>
<dbReference type="EMBL" id="MT141817">
    <property type="protein sequence ID" value="QJA70741.1"/>
    <property type="molecule type" value="Genomic_DNA"/>
</dbReference>
<evidence type="ECO:0000313" key="1">
    <source>
        <dbReference type="EMBL" id="QJA70741.1"/>
    </source>
</evidence>
<gene>
    <name evidence="1" type="ORF">MM415A03574_0005</name>
</gene>